<dbReference type="SUPFAM" id="SSF48371">
    <property type="entry name" value="ARM repeat"/>
    <property type="match status" value="1"/>
</dbReference>
<dbReference type="EMBL" id="LKBA01000019">
    <property type="protein sequence ID" value="KPN62138.1"/>
    <property type="molecule type" value="Genomic_DNA"/>
</dbReference>
<dbReference type="RefSeq" id="WP_055191540.1">
    <property type="nucleotide sequence ID" value="NZ_FPBS01000005.1"/>
</dbReference>
<gene>
    <name evidence="2" type="ORF">AKJ29_07660</name>
</gene>
<protein>
    <submittedName>
        <fullName evidence="2">DNA alkylation repair protein</fullName>
    </submittedName>
</protein>
<evidence type="ECO:0000256" key="1">
    <source>
        <dbReference type="SAM" id="MobiDB-lite"/>
    </source>
</evidence>
<evidence type="ECO:0000313" key="2">
    <source>
        <dbReference type="EMBL" id="KPN62138.1"/>
    </source>
</evidence>
<dbReference type="STRING" id="154981.AKJ29_07660"/>
<proteinExistence type="predicted"/>
<dbReference type="AlphaFoldDB" id="A0A0P7KFF3"/>
<dbReference type="OrthoDB" id="9775346at2"/>
<dbReference type="Gene3D" id="1.25.10.90">
    <property type="match status" value="1"/>
</dbReference>
<feature type="region of interest" description="Disordered" evidence="1">
    <location>
        <begin position="234"/>
        <end position="256"/>
    </location>
</feature>
<accession>A0A0P7KFF3</accession>
<dbReference type="PANTHER" id="PTHR34070:SF1">
    <property type="entry name" value="DNA ALKYLATION REPAIR PROTEIN"/>
    <property type="match status" value="1"/>
</dbReference>
<dbReference type="CDD" id="cd06561">
    <property type="entry name" value="AlkD_like"/>
    <property type="match status" value="1"/>
</dbReference>
<evidence type="ECO:0000313" key="3">
    <source>
        <dbReference type="Proteomes" id="UP000050471"/>
    </source>
</evidence>
<dbReference type="Proteomes" id="UP000050471">
    <property type="component" value="Unassembled WGS sequence"/>
</dbReference>
<reference evidence="2 3" key="1">
    <citation type="submission" date="2015-09" db="EMBL/GenBank/DDBJ databases">
        <title>Draft genome sequence of Aliiroseovarius crassostreae CV919-312TSm, the causative agent of Roseovarius Oyster Disease (formerly Juvenile Oyster Disease).</title>
        <authorList>
            <person name="Kessner L."/>
            <person name="Spinard E."/>
            <person name="Nelson D."/>
        </authorList>
    </citation>
    <scope>NUCLEOTIDE SEQUENCE [LARGE SCALE GENOMIC DNA]</scope>
    <source>
        <strain evidence="2 3">CV919-312</strain>
    </source>
</reference>
<dbReference type="Pfam" id="PF08713">
    <property type="entry name" value="DNA_alkylation"/>
    <property type="match status" value="1"/>
</dbReference>
<keyword evidence="3" id="KW-1185">Reference proteome</keyword>
<dbReference type="InterPro" id="IPR014825">
    <property type="entry name" value="DNA_alkylation"/>
</dbReference>
<name>A0A0P7KFF3_9RHOB</name>
<comment type="caution">
    <text evidence="2">The sequence shown here is derived from an EMBL/GenBank/DDBJ whole genome shotgun (WGS) entry which is preliminary data.</text>
</comment>
<dbReference type="PANTHER" id="PTHR34070">
    <property type="entry name" value="ARMADILLO-TYPE FOLD"/>
    <property type="match status" value="1"/>
</dbReference>
<dbReference type="InterPro" id="IPR016024">
    <property type="entry name" value="ARM-type_fold"/>
</dbReference>
<sequence length="256" mass="28894">MILEDALNAMRAQADPQRAVESAAYHKQTREVLGVSNPVLNDLTKTWRQALSVEERVTLADALWNSNIFEARIAAAKLLTQARIRPDQAVWDLIQSWVPQFDSWAIADHACMAGQKRLVADPSRLNEVEEWVRAAPWPDTLWIRRAALVITLPWTKQNHPKPEEEAARERILGWVAECATLKHGAMQKAVAWWLRDLSKHDAPRVRTFLMEHGPIMKPFAVKEAGRHIGFTVADLPEPAPEPTITPDLSDESSAQE</sequence>
<organism evidence="2 3">
    <name type="scientific">Aliiroseovarius crassostreae</name>
    <dbReference type="NCBI Taxonomy" id="154981"/>
    <lineage>
        <taxon>Bacteria</taxon>
        <taxon>Pseudomonadati</taxon>
        <taxon>Pseudomonadota</taxon>
        <taxon>Alphaproteobacteria</taxon>
        <taxon>Rhodobacterales</taxon>
        <taxon>Paracoccaceae</taxon>
        <taxon>Aliiroseovarius</taxon>
    </lineage>
</organism>